<gene>
    <name evidence="2" type="ORF">PXEA_LOCUS28164</name>
</gene>
<dbReference type="Proteomes" id="UP000784294">
    <property type="component" value="Unassembled WGS sequence"/>
</dbReference>
<reference evidence="2" key="1">
    <citation type="submission" date="2018-11" db="EMBL/GenBank/DDBJ databases">
        <authorList>
            <consortium name="Pathogen Informatics"/>
        </authorList>
    </citation>
    <scope>NUCLEOTIDE SEQUENCE</scope>
</reference>
<keyword evidence="3" id="KW-1185">Reference proteome</keyword>
<proteinExistence type="predicted"/>
<evidence type="ECO:0000256" key="1">
    <source>
        <dbReference type="SAM" id="MobiDB-lite"/>
    </source>
</evidence>
<feature type="compositionally biased region" description="Basic and acidic residues" evidence="1">
    <location>
        <begin position="21"/>
        <end position="40"/>
    </location>
</feature>
<organism evidence="2 3">
    <name type="scientific">Protopolystoma xenopodis</name>
    <dbReference type="NCBI Taxonomy" id="117903"/>
    <lineage>
        <taxon>Eukaryota</taxon>
        <taxon>Metazoa</taxon>
        <taxon>Spiralia</taxon>
        <taxon>Lophotrochozoa</taxon>
        <taxon>Platyhelminthes</taxon>
        <taxon>Monogenea</taxon>
        <taxon>Polyopisthocotylea</taxon>
        <taxon>Polystomatidea</taxon>
        <taxon>Polystomatidae</taxon>
        <taxon>Protopolystoma</taxon>
    </lineage>
</organism>
<evidence type="ECO:0000313" key="3">
    <source>
        <dbReference type="Proteomes" id="UP000784294"/>
    </source>
</evidence>
<evidence type="ECO:0000313" key="2">
    <source>
        <dbReference type="EMBL" id="VEL34724.1"/>
    </source>
</evidence>
<dbReference type="AlphaFoldDB" id="A0A3S5BQI5"/>
<protein>
    <submittedName>
        <fullName evidence="2">Uncharacterized protein</fullName>
    </submittedName>
</protein>
<dbReference type="EMBL" id="CAAALY010248262">
    <property type="protein sequence ID" value="VEL34724.1"/>
    <property type="molecule type" value="Genomic_DNA"/>
</dbReference>
<feature type="region of interest" description="Disordered" evidence="1">
    <location>
        <begin position="1"/>
        <end position="59"/>
    </location>
</feature>
<comment type="caution">
    <text evidence="2">The sequence shown here is derived from an EMBL/GenBank/DDBJ whole genome shotgun (WGS) entry which is preliminary data.</text>
</comment>
<sequence length="532" mass="59921">MTPIVAHRQRQSVGQTVHVASRMEHKTSRVGEHEITHHTDCQVTGPNSAGEPQRRSSDQCQLSRQQQLEVYLSQIRQKQDKILLLIQERLSMPDMARSPVEVTEGEKSENPPISLCKMDTGVGQNGQNTVEMADISTEMPPNVHSLEDSAQMRANLRGLIQQSVAICAKKATELVENLYTVNTPTLELDECDRQTGQPLAVGGVISLSPSSATASSHLSPILMDLHKSNLDYECKLVETDTGTQQLHVLMTIDLPDTIDMEDETKCRLKSRACRLNDDDDADDADAEKKSKVYLSMPETGHQQCCPLVGDEKVNKCRHHSKWDEKPFVKKSCHDRSRKVHIDKLHSLTFRAGGKLHEHVLHHGTNSPAECVDSRVKLTCQLVGDSADGRQERFDKCAHEPARRNVQHCRKRRDDKSASIRQMHRELWASEHAQSLGLLHSNQTGYYHTNYPSPPPQMSRQSCQEAAKSDVWWPSHGRTDEQTVATLHTPIIWHTNESARHNSAEPYHHHYTMGFVYANIICPFAENAEITPL</sequence>
<accession>A0A3S5BQI5</accession>
<feature type="region of interest" description="Disordered" evidence="1">
    <location>
        <begin position="99"/>
        <end position="122"/>
    </location>
</feature>
<name>A0A3S5BQI5_9PLAT</name>